<accession>G9PFB0</accession>
<comment type="caution">
    <text evidence="2">The sequence shown here is derived from an EMBL/GenBank/DDBJ whole genome shotgun (WGS) entry which is preliminary data.</text>
</comment>
<feature type="chain" id="PRO_5003525217" description="Gram-positive pilin subunit D1 N-terminal domain-containing protein" evidence="1">
    <location>
        <begin position="26"/>
        <end position="282"/>
    </location>
</feature>
<dbReference type="AlphaFoldDB" id="G9PFB0"/>
<keyword evidence="3" id="KW-1185">Reference proteome</keyword>
<proteinExistence type="predicted"/>
<gene>
    <name evidence="2" type="ORF">HMPREF0045_00934</name>
</gene>
<evidence type="ECO:0000313" key="3">
    <source>
        <dbReference type="Proteomes" id="UP000003822"/>
    </source>
</evidence>
<organism evidence="2 3">
    <name type="scientific">Actinomyces graevenitzii C83</name>
    <dbReference type="NCBI Taxonomy" id="435830"/>
    <lineage>
        <taxon>Bacteria</taxon>
        <taxon>Bacillati</taxon>
        <taxon>Actinomycetota</taxon>
        <taxon>Actinomycetes</taxon>
        <taxon>Actinomycetales</taxon>
        <taxon>Actinomycetaceae</taxon>
        <taxon>Actinomyces</taxon>
    </lineage>
</organism>
<protein>
    <recommendedName>
        <fullName evidence="4">Gram-positive pilin subunit D1 N-terminal domain-containing protein</fullName>
    </recommendedName>
</protein>
<dbReference type="PATRIC" id="fig|435830.3.peg.908"/>
<keyword evidence="1" id="KW-0732">Signal</keyword>
<sequence>MRRLFSALMTLALLGLGTVLAPATAAYKHTAPIEYLEYPDFTYTLLPTGYTKATLSIKINNDLKDKCIQRARDYLAEYSHSSTYNTSTCTITTTFKPNESPIFKLTPLGNNLYSLHLEEPNSYYSKSIKKYYPEFTPYIKTMNVKIPLRSIVTFGLPRDNISEDDNFRRRTVYDNSVSYIMMATMPYGIVRGTVELDESAAKYFPKVTATPTSIDFTPAPTLTPVAASSATSSTVNQGLSMANIVRISAALLATAALVAILLKRKTASATASTTPTDSPASH</sequence>
<dbReference type="HOGENOM" id="CLU_985637_0_0_11"/>
<evidence type="ECO:0000256" key="1">
    <source>
        <dbReference type="SAM" id="SignalP"/>
    </source>
</evidence>
<name>G9PFB0_9ACTO</name>
<evidence type="ECO:0008006" key="4">
    <source>
        <dbReference type="Google" id="ProtNLM"/>
    </source>
</evidence>
<feature type="signal peptide" evidence="1">
    <location>
        <begin position="1"/>
        <end position="25"/>
    </location>
</feature>
<dbReference type="EMBL" id="ACRN01000004">
    <property type="protein sequence ID" value="EHM88721.1"/>
    <property type="molecule type" value="Genomic_DNA"/>
</dbReference>
<dbReference type="Proteomes" id="UP000003822">
    <property type="component" value="Unassembled WGS sequence"/>
</dbReference>
<reference evidence="2 3" key="1">
    <citation type="submission" date="2011-10" db="EMBL/GenBank/DDBJ databases">
        <title>The Genome Sequence of Actinomyces graevenitzii C83.</title>
        <authorList>
            <consortium name="The Broad Institute Genome Sequencing Platform"/>
            <consortium name="The Broad Institute Genome Sequencing Center for Infectious Disease"/>
            <person name="Earl A."/>
            <person name="Ward D."/>
            <person name="Feldgarden M."/>
            <person name="Gevers D."/>
            <person name="Sibley C.D."/>
            <person name="Field T.R."/>
            <person name="Grinwis M."/>
            <person name="Eshaghurshan C.S."/>
            <person name="Surette M.G."/>
            <person name="Young S.K."/>
            <person name="Zeng Q."/>
            <person name="Gargeya S."/>
            <person name="Fitzgerald M."/>
            <person name="Haas B."/>
            <person name="Abouelleil A."/>
            <person name="Alvarado L."/>
            <person name="Arachchi H.M."/>
            <person name="Berlin A."/>
            <person name="Brown A."/>
            <person name="Chapman S.B."/>
            <person name="Chen Z."/>
            <person name="Dunbar C."/>
            <person name="Freedman E."/>
            <person name="Gearin G."/>
            <person name="Goldberg J."/>
            <person name="Griggs A."/>
            <person name="Gujja S."/>
            <person name="Heiman D."/>
            <person name="Howarth C."/>
            <person name="Larson L."/>
            <person name="Lui A."/>
            <person name="MacDonald P.J.P."/>
            <person name="Montmayeur A."/>
            <person name="Murphy C."/>
            <person name="Neiman D."/>
            <person name="Pearson M."/>
            <person name="Priest M."/>
            <person name="Roberts A."/>
            <person name="Saif S."/>
            <person name="Shea T."/>
            <person name="Shenoy N."/>
            <person name="Sisk P."/>
            <person name="Stolte C."/>
            <person name="Sykes S."/>
            <person name="Wortman J."/>
            <person name="Nusbaum C."/>
            <person name="Birren B."/>
        </authorList>
    </citation>
    <scope>NUCLEOTIDE SEQUENCE [LARGE SCALE GENOMIC DNA]</scope>
    <source>
        <strain evidence="2 3">C83</strain>
    </source>
</reference>
<evidence type="ECO:0000313" key="2">
    <source>
        <dbReference type="EMBL" id="EHM88721.1"/>
    </source>
</evidence>
<dbReference type="STRING" id="435830.HMPREF0045_00934"/>